<dbReference type="RefSeq" id="WP_338539103.1">
    <property type="nucleotide sequence ID" value="NZ_CP104874.1"/>
</dbReference>
<evidence type="ECO:0000313" key="3">
    <source>
        <dbReference type="Proteomes" id="UP001381003"/>
    </source>
</evidence>
<evidence type="ECO:0008006" key="4">
    <source>
        <dbReference type="Google" id="ProtNLM"/>
    </source>
</evidence>
<organism evidence="2 3">
    <name type="scientific">Janibacter terrae</name>
    <dbReference type="NCBI Taxonomy" id="103817"/>
    <lineage>
        <taxon>Bacteria</taxon>
        <taxon>Bacillati</taxon>
        <taxon>Actinomycetota</taxon>
        <taxon>Actinomycetes</taxon>
        <taxon>Micrococcales</taxon>
        <taxon>Intrasporangiaceae</taxon>
        <taxon>Janibacter</taxon>
    </lineage>
</organism>
<evidence type="ECO:0000256" key="1">
    <source>
        <dbReference type="SAM" id="MobiDB-lite"/>
    </source>
</evidence>
<keyword evidence="3" id="KW-1185">Reference proteome</keyword>
<protein>
    <recommendedName>
        <fullName evidence="4">WXG100 family type VII secretion target</fullName>
    </recommendedName>
</protein>
<dbReference type="Proteomes" id="UP001381003">
    <property type="component" value="Chromosome"/>
</dbReference>
<sequence>MAVQQGMDTARIRQIASRLETQADKLADIVARGGTSANVLSANWAGADVRRMLTTWQDEASRQLTAASDTVRQASRALVRNADDQDDTSDVVGGGSGGPGGPAGPGGPGGPGESPDGPGGDPTEETKVTKGNIEYPGRDAPWVKVNTDGSGGKHYYDPVTGKRWQESPGGTYESSQDRFGHDSDTRKGPVGDTGWERESTRGDGGGHREYGEKWSKEKSFDDNIGQDVKKVTDNVRSEPIVEQKLWEEGGEKQWVSARAGDEQTGASIALAEAKARTEGTAGIDATRGAYVEAAAEAGVYLGKGEAHYGNEHGTQAQVEGYVAGAEAEASGTAQIGPGGAKVDLGVEAFAGGKIEGGVSQDLGPAEVGVAGELSYGIGAHADIDAEAGWDKVGVEVDVGATLGIGGGVKFDVSVSPKEIVDGLGDAGQAIADSELNPANWW</sequence>
<proteinExistence type="predicted"/>
<feature type="compositionally biased region" description="Basic and acidic residues" evidence="1">
    <location>
        <begin position="175"/>
        <end position="221"/>
    </location>
</feature>
<dbReference type="Gene3D" id="1.10.287.1060">
    <property type="entry name" value="ESAT-6-like"/>
    <property type="match status" value="1"/>
</dbReference>
<evidence type="ECO:0000313" key="2">
    <source>
        <dbReference type="EMBL" id="WWF06583.1"/>
    </source>
</evidence>
<feature type="region of interest" description="Disordered" evidence="1">
    <location>
        <begin position="79"/>
        <end position="221"/>
    </location>
</feature>
<reference evidence="2 3" key="1">
    <citation type="submission" date="2022-09" db="EMBL/GenBank/DDBJ databases">
        <title>Complete genome sequence of Janibacter terrae strain COS04-44, PCL-degrading bacteria isolated from oil spilled coast.</title>
        <authorList>
            <person name="Park H."/>
            <person name="Kim J.Y."/>
            <person name="An S.H."/>
            <person name="Lee C.M."/>
            <person name="Weon H.-Y."/>
        </authorList>
    </citation>
    <scope>NUCLEOTIDE SEQUENCE [LARGE SCALE GENOMIC DNA]</scope>
    <source>
        <strain evidence="2 3">COS04-44</strain>
    </source>
</reference>
<accession>A0ABZ2FGX1</accession>
<name>A0ABZ2FGX1_9MICO</name>
<feature type="compositionally biased region" description="Gly residues" evidence="1">
    <location>
        <begin position="92"/>
        <end position="120"/>
    </location>
</feature>
<gene>
    <name evidence="2" type="ORF">N5P18_06860</name>
</gene>
<dbReference type="EMBL" id="CP104874">
    <property type="protein sequence ID" value="WWF06583.1"/>
    <property type="molecule type" value="Genomic_DNA"/>
</dbReference>